<proteinExistence type="predicted"/>
<organism evidence="2 3">
    <name type="scientific">Pleurodeles waltl</name>
    <name type="common">Iberian ribbed newt</name>
    <dbReference type="NCBI Taxonomy" id="8319"/>
    <lineage>
        <taxon>Eukaryota</taxon>
        <taxon>Metazoa</taxon>
        <taxon>Chordata</taxon>
        <taxon>Craniata</taxon>
        <taxon>Vertebrata</taxon>
        <taxon>Euteleostomi</taxon>
        <taxon>Amphibia</taxon>
        <taxon>Batrachia</taxon>
        <taxon>Caudata</taxon>
        <taxon>Salamandroidea</taxon>
        <taxon>Salamandridae</taxon>
        <taxon>Pleurodelinae</taxon>
        <taxon>Pleurodeles</taxon>
    </lineage>
</organism>
<keyword evidence="3" id="KW-1185">Reference proteome</keyword>
<accession>A0AAV7VNS8</accession>
<evidence type="ECO:0000313" key="3">
    <source>
        <dbReference type="Proteomes" id="UP001066276"/>
    </source>
</evidence>
<protein>
    <submittedName>
        <fullName evidence="2">Uncharacterized protein</fullName>
    </submittedName>
</protein>
<gene>
    <name evidence="2" type="ORF">NDU88_007116</name>
</gene>
<evidence type="ECO:0000256" key="1">
    <source>
        <dbReference type="SAM" id="MobiDB-lite"/>
    </source>
</evidence>
<sequence length="109" mass="12403">MTLDGPRRDLWDSTLYEEEEGALSTLESPQDASQHPQEPQDPGSKEAQNAVDAAQQKKVQRRWRTTQRVERCRKECWGPGPGCARRNFAKSAQRPHEPKKTQYTGVPSL</sequence>
<evidence type="ECO:0000313" key="2">
    <source>
        <dbReference type="EMBL" id="KAJ1203329.1"/>
    </source>
</evidence>
<dbReference type="AlphaFoldDB" id="A0AAV7VNS8"/>
<feature type="compositionally biased region" description="Polar residues" evidence="1">
    <location>
        <begin position="25"/>
        <end position="37"/>
    </location>
</feature>
<reference evidence="2" key="1">
    <citation type="journal article" date="2022" name="bioRxiv">
        <title>Sequencing and chromosome-scale assembly of the giantPleurodeles waltlgenome.</title>
        <authorList>
            <person name="Brown T."/>
            <person name="Elewa A."/>
            <person name="Iarovenko S."/>
            <person name="Subramanian E."/>
            <person name="Araus A.J."/>
            <person name="Petzold A."/>
            <person name="Susuki M."/>
            <person name="Suzuki K.-i.T."/>
            <person name="Hayashi T."/>
            <person name="Toyoda A."/>
            <person name="Oliveira C."/>
            <person name="Osipova E."/>
            <person name="Leigh N.D."/>
            <person name="Simon A."/>
            <person name="Yun M.H."/>
        </authorList>
    </citation>
    <scope>NUCLEOTIDE SEQUENCE</scope>
    <source>
        <strain evidence="2">20211129_DDA</strain>
        <tissue evidence="2">Liver</tissue>
    </source>
</reference>
<dbReference type="EMBL" id="JANPWB010000003">
    <property type="protein sequence ID" value="KAJ1203329.1"/>
    <property type="molecule type" value="Genomic_DNA"/>
</dbReference>
<feature type="compositionally biased region" description="Basic and acidic residues" evidence="1">
    <location>
        <begin position="1"/>
        <end position="11"/>
    </location>
</feature>
<dbReference type="Proteomes" id="UP001066276">
    <property type="component" value="Chromosome 2_1"/>
</dbReference>
<name>A0AAV7VNS8_PLEWA</name>
<feature type="region of interest" description="Disordered" evidence="1">
    <location>
        <begin position="1"/>
        <end position="109"/>
    </location>
</feature>
<feature type="compositionally biased region" description="Basic and acidic residues" evidence="1">
    <location>
        <begin position="67"/>
        <end position="76"/>
    </location>
</feature>
<comment type="caution">
    <text evidence="2">The sequence shown here is derived from an EMBL/GenBank/DDBJ whole genome shotgun (WGS) entry which is preliminary data.</text>
</comment>